<sequence length="422" mass="46189">MRHSSPQGRRGAMGGHQDRVLSLAQEMKPILLVMRGINIMPLRFLADGGVTCFAARSPLAALSAALWALTVVDALVEVRERAGLVRGAAEFSDAVFQIFFLMLVHHHFLTPVLHWRAAPAFADYLSDWKDYQDTYLAVTGRPLRLGVRPLASHKGAAAVAVPLLLAVALLLTFDGNNWHNTLLGLMAATFHAVIPSFWDVLGTAVVNASDTLSRHLEEYTITGRVQEVFAAGGAPEPGRVRAYRDLWLGLRELAERATATWGACTIHYLLCCVSAVLLNGFGLMAEATEGADANLLMASAMLLITVDSLWHTAVVCGAGHRMAASVGGGARDVLLAMRTSGESSPHRAHRARSRSLTTLQTEVASFLKVMQRPTIVTLYGFITLRLTLIVTIMDKLVTYLCVLLQFTINFRLKYRNHRRRSP</sequence>
<comment type="function">
    <text evidence="6">Gustatory receptor which mediates acceptance or avoidance behavior, depending on its substrates.</text>
</comment>
<dbReference type="GeneID" id="127752373"/>
<dbReference type="Pfam" id="PF08395">
    <property type="entry name" value="7tm_7"/>
    <property type="match status" value="1"/>
</dbReference>
<comment type="similarity">
    <text evidence="6">Belongs to the insect chemoreceptor superfamily. Gustatory receptor (GR) family.</text>
</comment>
<dbReference type="Proteomes" id="UP000504606">
    <property type="component" value="Unplaced"/>
</dbReference>
<comment type="subcellular location">
    <subcellularLocation>
        <location evidence="1 6">Cell membrane</location>
        <topology evidence="1 6">Multi-pass membrane protein</topology>
    </subcellularLocation>
</comment>
<keyword evidence="4 6" id="KW-1133">Transmembrane helix</keyword>
<keyword evidence="3 6" id="KW-0812">Transmembrane</keyword>
<dbReference type="GO" id="GO:0005886">
    <property type="term" value="C:plasma membrane"/>
    <property type="evidence" value="ECO:0007669"/>
    <property type="project" value="UniProtKB-SubCell"/>
</dbReference>
<feature type="transmembrane region" description="Helical" evidence="6">
    <location>
        <begin position="155"/>
        <end position="173"/>
    </location>
</feature>
<evidence type="ECO:0000256" key="3">
    <source>
        <dbReference type="ARBA" id="ARBA00022692"/>
    </source>
</evidence>
<evidence type="ECO:0000313" key="8">
    <source>
        <dbReference type="RefSeq" id="XP_052133607.1"/>
    </source>
</evidence>
<feature type="transmembrane region" description="Helical" evidence="6">
    <location>
        <begin position="396"/>
        <end position="412"/>
    </location>
</feature>
<dbReference type="GO" id="GO:0050909">
    <property type="term" value="P:sensory perception of taste"/>
    <property type="evidence" value="ECO:0007669"/>
    <property type="project" value="InterPro"/>
</dbReference>
<evidence type="ECO:0000256" key="2">
    <source>
        <dbReference type="ARBA" id="ARBA00022475"/>
    </source>
</evidence>
<keyword evidence="7" id="KW-1185">Reference proteome</keyword>
<evidence type="ECO:0000256" key="4">
    <source>
        <dbReference type="ARBA" id="ARBA00022989"/>
    </source>
</evidence>
<feature type="transmembrane region" description="Helical" evidence="6">
    <location>
        <begin position="185"/>
        <end position="206"/>
    </location>
</feature>
<evidence type="ECO:0000313" key="7">
    <source>
        <dbReference type="Proteomes" id="UP000504606"/>
    </source>
</evidence>
<dbReference type="GO" id="GO:0007165">
    <property type="term" value="P:signal transduction"/>
    <property type="evidence" value="ECO:0007669"/>
    <property type="project" value="UniProtKB-KW"/>
</dbReference>
<name>A0A9C6XDW1_FRAOC</name>
<gene>
    <name evidence="8" type="primary">LOC127752373</name>
</gene>
<reference evidence="8" key="1">
    <citation type="submission" date="2025-08" db="UniProtKB">
        <authorList>
            <consortium name="RefSeq"/>
        </authorList>
    </citation>
    <scope>IDENTIFICATION</scope>
    <source>
        <tissue evidence="8">Whole organism</tissue>
    </source>
</reference>
<organism evidence="7 8">
    <name type="scientific">Frankliniella occidentalis</name>
    <name type="common">Western flower thrips</name>
    <name type="synonym">Euthrips occidentalis</name>
    <dbReference type="NCBI Taxonomy" id="133901"/>
    <lineage>
        <taxon>Eukaryota</taxon>
        <taxon>Metazoa</taxon>
        <taxon>Ecdysozoa</taxon>
        <taxon>Arthropoda</taxon>
        <taxon>Hexapoda</taxon>
        <taxon>Insecta</taxon>
        <taxon>Pterygota</taxon>
        <taxon>Neoptera</taxon>
        <taxon>Paraneoptera</taxon>
        <taxon>Thysanoptera</taxon>
        <taxon>Terebrantia</taxon>
        <taxon>Thripoidea</taxon>
        <taxon>Thripidae</taxon>
        <taxon>Frankliniella</taxon>
    </lineage>
</organism>
<dbReference type="RefSeq" id="XP_052133607.1">
    <property type="nucleotide sequence ID" value="XM_052277647.1"/>
</dbReference>
<keyword evidence="2 6" id="KW-1003">Cell membrane</keyword>
<evidence type="ECO:0000256" key="5">
    <source>
        <dbReference type="ARBA" id="ARBA00023136"/>
    </source>
</evidence>
<dbReference type="KEGG" id="foc:127752373"/>
<dbReference type="AlphaFoldDB" id="A0A9C6XDW1"/>
<dbReference type="InterPro" id="IPR013604">
    <property type="entry name" value="7TM_chemorcpt"/>
</dbReference>
<keyword evidence="6" id="KW-0807">Transducer</keyword>
<comment type="caution">
    <text evidence="6">Lacks conserved residue(s) required for the propagation of feature annotation.</text>
</comment>
<evidence type="ECO:0000256" key="6">
    <source>
        <dbReference type="RuleBase" id="RU363108"/>
    </source>
</evidence>
<evidence type="ECO:0000256" key="1">
    <source>
        <dbReference type="ARBA" id="ARBA00004651"/>
    </source>
</evidence>
<dbReference type="OrthoDB" id="6625921at2759"/>
<protein>
    <recommendedName>
        <fullName evidence="6">Gustatory receptor</fullName>
    </recommendedName>
</protein>
<keyword evidence="5 6" id="KW-0472">Membrane</keyword>
<accession>A0A9C6XDW1</accession>
<keyword evidence="6" id="KW-0675">Receptor</keyword>
<proteinExistence type="inferred from homology"/>